<dbReference type="InterPro" id="IPR026287">
    <property type="entry name" value="SoFic-like"/>
</dbReference>
<keyword evidence="6" id="KW-1185">Reference proteome</keyword>
<dbReference type="SUPFAM" id="SSF140931">
    <property type="entry name" value="Fic-like"/>
    <property type="match status" value="1"/>
</dbReference>
<keyword evidence="1 2" id="KW-0067">ATP-binding</keyword>
<dbReference type="GO" id="GO:0005524">
    <property type="term" value="F:ATP binding"/>
    <property type="evidence" value="ECO:0007669"/>
    <property type="project" value="UniProtKB-UniRule"/>
</dbReference>
<feature type="binding site" evidence="3">
    <location>
        <begin position="258"/>
        <end position="259"/>
    </location>
    <ligand>
        <name>ATP</name>
        <dbReference type="ChEBI" id="CHEBI:30616"/>
    </ligand>
</feature>
<name>A0A369CDA3_9GAMM</name>
<dbReference type="PANTHER" id="PTHR13504:SF38">
    <property type="entry name" value="FIDO DOMAIN-CONTAINING PROTEIN"/>
    <property type="match status" value="1"/>
</dbReference>
<comment type="function">
    <text evidence="1">Adenylyltransferase that mediates the addition of adenosine 5'-monophosphate (AMP) to specific residues of target proteins.</text>
</comment>
<sequence>MKRKLQGRYVTIPVAGEKVRAFVPAPLPPQPPIDWTPDLRSKFDQALLALGRLDSVSTLLPDTSLFLYMYVRKEAVLSSMIEGTQSSLSDLLLFELDQEPGAPLDDVREVSNYVAALNHGLHLLDQGLPLSLRLFREIHGVLLNKGRGSHQAPGEFRRSQNWIGGTRPGNAAFVPPPPEVVLECMGQLELFLHDEPEATPILLKAALAHVQFETIDPFLDGNGRLGRLLITLLLCEQKVLREPMLYLSLYFKTHRQYYYELLNTVRMTGNWEAWLDFFAEAVIVTATQAVETAQQLLDLSGRDRDRISGLGRAAASTLKVHRALMEHPIATSGWLVDKTGLTAATVNKALAHLERLGIVRELTAQRRNRLFSYAGYVEIMNRGTELPGI</sequence>
<evidence type="ECO:0000256" key="2">
    <source>
        <dbReference type="PIRSR" id="PIRSR038925-1"/>
    </source>
</evidence>
<protein>
    <recommendedName>
        <fullName evidence="1">Protein adenylyltransferase</fullName>
        <ecNumber evidence="1">2.7.7.108</ecNumber>
    </recommendedName>
    <alternativeName>
        <fullName evidence="1">AMPylator</fullName>
    </alternativeName>
</protein>
<dbReference type="PIRSF" id="PIRSF038925">
    <property type="entry name" value="AMP-prot_trans"/>
    <property type="match status" value="1"/>
</dbReference>
<dbReference type="EC" id="2.7.7.108" evidence="1"/>
<gene>
    <name evidence="5" type="ORF">DFQ59_10226</name>
</gene>
<comment type="subunit">
    <text evidence="1">Homodimer.</text>
</comment>
<keyword evidence="1" id="KW-0808">Transferase</keyword>
<dbReference type="PROSITE" id="PS51459">
    <property type="entry name" value="FIDO"/>
    <property type="match status" value="1"/>
</dbReference>
<dbReference type="GO" id="GO:0000287">
    <property type="term" value="F:magnesium ion binding"/>
    <property type="evidence" value="ECO:0007669"/>
    <property type="project" value="UniProtKB-UniRule"/>
</dbReference>
<dbReference type="Pfam" id="PF13784">
    <property type="entry name" value="Fic_N"/>
    <property type="match status" value="1"/>
</dbReference>
<accession>A0A369CDA3</accession>
<comment type="catalytic activity">
    <reaction evidence="1">
        <text>L-tyrosyl-[protein] + ATP = O-(5'-adenylyl)-L-tyrosyl-[protein] + diphosphate</text>
        <dbReference type="Rhea" id="RHEA:54288"/>
        <dbReference type="Rhea" id="RHEA-COMP:10136"/>
        <dbReference type="Rhea" id="RHEA-COMP:13846"/>
        <dbReference type="ChEBI" id="CHEBI:30616"/>
        <dbReference type="ChEBI" id="CHEBI:33019"/>
        <dbReference type="ChEBI" id="CHEBI:46858"/>
        <dbReference type="ChEBI" id="CHEBI:83624"/>
        <dbReference type="EC" id="2.7.7.108"/>
    </reaction>
</comment>
<reference evidence="5 6" key="1">
    <citation type="submission" date="2018-07" db="EMBL/GenBank/DDBJ databases">
        <title>Genomic Encyclopedia of Type Strains, Phase IV (KMG-IV): sequencing the most valuable type-strain genomes for metagenomic binning, comparative biology and taxonomic classification.</title>
        <authorList>
            <person name="Goeker M."/>
        </authorList>
    </citation>
    <scope>NUCLEOTIDE SEQUENCE [LARGE SCALE GENOMIC DNA]</scope>
    <source>
        <strain evidence="5 6">DSM 26407</strain>
    </source>
</reference>
<feature type="binding site" evidence="3">
    <location>
        <begin position="220"/>
        <end position="227"/>
    </location>
    <ligand>
        <name>ATP</name>
        <dbReference type="ChEBI" id="CHEBI:30616"/>
    </ligand>
</feature>
<feature type="domain" description="Fido" evidence="4">
    <location>
        <begin position="130"/>
        <end position="280"/>
    </location>
</feature>
<dbReference type="SUPFAM" id="SSF46785">
    <property type="entry name" value="Winged helix' DNA-binding domain"/>
    <property type="match status" value="1"/>
</dbReference>
<evidence type="ECO:0000313" key="6">
    <source>
        <dbReference type="Proteomes" id="UP000252707"/>
    </source>
</evidence>
<comment type="caution">
    <text evidence="5">The sequence shown here is derived from an EMBL/GenBank/DDBJ whole genome shotgun (WGS) entry which is preliminary data.</text>
</comment>
<dbReference type="GO" id="GO:0042803">
    <property type="term" value="F:protein homodimerization activity"/>
    <property type="evidence" value="ECO:0007669"/>
    <property type="project" value="UniProtKB-UniRule"/>
</dbReference>
<dbReference type="InterPro" id="IPR036390">
    <property type="entry name" value="WH_DNA-bd_sf"/>
</dbReference>
<organism evidence="5 6">
    <name type="scientific">Thioalbus denitrificans</name>
    <dbReference type="NCBI Taxonomy" id="547122"/>
    <lineage>
        <taxon>Bacteria</taxon>
        <taxon>Pseudomonadati</taxon>
        <taxon>Pseudomonadota</taxon>
        <taxon>Gammaproteobacteria</taxon>
        <taxon>Chromatiales</taxon>
        <taxon>Ectothiorhodospiraceae</taxon>
        <taxon>Thioalbus</taxon>
    </lineage>
</organism>
<dbReference type="Gene3D" id="1.10.3290.10">
    <property type="entry name" value="Fido-like domain"/>
    <property type="match status" value="1"/>
</dbReference>
<dbReference type="InterPro" id="IPR003812">
    <property type="entry name" value="Fido"/>
</dbReference>
<dbReference type="RefSeq" id="WP_114278536.1">
    <property type="nucleotide sequence ID" value="NZ_QPJY01000002.1"/>
</dbReference>
<dbReference type="InterPro" id="IPR036597">
    <property type="entry name" value="Fido-like_dom_sf"/>
</dbReference>
<dbReference type="EMBL" id="QPJY01000002">
    <property type="protein sequence ID" value="RCX31683.1"/>
    <property type="molecule type" value="Genomic_DNA"/>
</dbReference>
<dbReference type="OrthoDB" id="9807853at2"/>
<keyword evidence="1" id="KW-0548">Nucleotidyltransferase</keyword>
<comment type="catalytic activity">
    <reaction evidence="1">
        <text>L-threonyl-[protein] + ATP = 3-O-(5'-adenylyl)-L-threonyl-[protein] + diphosphate</text>
        <dbReference type="Rhea" id="RHEA:54292"/>
        <dbReference type="Rhea" id="RHEA-COMP:11060"/>
        <dbReference type="Rhea" id="RHEA-COMP:13847"/>
        <dbReference type="ChEBI" id="CHEBI:30013"/>
        <dbReference type="ChEBI" id="CHEBI:30616"/>
        <dbReference type="ChEBI" id="CHEBI:33019"/>
        <dbReference type="ChEBI" id="CHEBI:138113"/>
        <dbReference type="EC" id="2.7.7.108"/>
    </reaction>
</comment>
<dbReference type="InterPro" id="IPR025758">
    <property type="entry name" value="Fic/DOC_N"/>
</dbReference>
<dbReference type="AlphaFoldDB" id="A0A369CDA3"/>
<evidence type="ECO:0000259" key="4">
    <source>
        <dbReference type="PROSITE" id="PS51459"/>
    </source>
</evidence>
<keyword evidence="1 2" id="KW-0547">Nucleotide-binding</keyword>
<proteinExistence type="predicted"/>
<dbReference type="Proteomes" id="UP000252707">
    <property type="component" value="Unassembled WGS sequence"/>
</dbReference>
<evidence type="ECO:0000256" key="3">
    <source>
        <dbReference type="PIRSR" id="PIRSR640198-2"/>
    </source>
</evidence>
<dbReference type="InterPro" id="IPR040198">
    <property type="entry name" value="Fido_containing"/>
</dbReference>
<feature type="binding site" evidence="2">
    <location>
        <position position="258"/>
    </location>
    <ligand>
        <name>ATP</name>
        <dbReference type="ChEBI" id="CHEBI:30616"/>
    </ligand>
</feature>
<evidence type="ECO:0000313" key="5">
    <source>
        <dbReference type="EMBL" id="RCX31683.1"/>
    </source>
</evidence>
<dbReference type="PANTHER" id="PTHR13504">
    <property type="entry name" value="FIDO DOMAIN-CONTAINING PROTEIN DDB_G0283145"/>
    <property type="match status" value="1"/>
</dbReference>
<evidence type="ECO:0000256" key="1">
    <source>
        <dbReference type="PIRNR" id="PIRNR038925"/>
    </source>
</evidence>
<dbReference type="Pfam" id="PF02661">
    <property type="entry name" value="Fic"/>
    <property type="match status" value="1"/>
</dbReference>
<feature type="binding site" evidence="2">
    <location>
        <position position="82"/>
    </location>
    <ligand>
        <name>ATP</name>
        <dbReference type="ChEBI" id="CHEBI:30616"/>
    </ligand>
</feature>
<dbReference type="GO" id="GO:0070733">
    <property type="term" value="F:AMPylase activity"/>
    <property type="evidence" value="ECO:0007669"/>
    <property type="project" value="UniProtKB-UniRule"/>
</dbReference>
<feature type="binding site" evidence="2">
    <location>
        <begin position="221"/>
        <end position="227"/>
    </location>
    <ligand>
        <name>ATP</name>
        <dbReference type="ChEBI" id="CHEBI:30616"/>
    </ligand>
</feature>